<feature type="compositionally biased region" description="Low complexity" evidence="1">
    <location>
        <begin position="1"/>
        <end position="15"/>
    </location>
</feature>
<dbReference type="Proteomes" id="UP000659223">
    <property type="component" value="Unassembled WGS sequence"/>
</dbReference>
<reference evidence="3" key="1">
    <citation type="journal article" date="2019" name="Int. J. Syst. Evol. Microbiol.">
        <title>The Global Catalogue of Microorganisms (GCM) 10K type strain sequencing project: providing services to taxonomists for standard genome sequencing and annotation.</title>
        <authorList>
            <consortium name="The Broad Institute Genomics Platform"/>
            <consortium name="The Broad Institute Genome Sequencing Center for Infectious Disease"/>
            <person name="Wu L."/>
            <person name="Ma J."/>
        </authorList>
    </citation>
    <scope>NUCLEOTIDE SEQUENCE [LARGE SCALE GENOMIC DNA]</scope>
    <source>
        <strain evidence="3">JCM 4586</strain>
    </source>
</reference>
<accession>A0ABQ2Z5Y8</accession>
<evidence type="ECO:0000313" key="3">
    <source>
        <dbReference type="Proteomes" id="UP000659223"/>
    </source>
</evidence>
<protein>
    <submittedName>
        <fullName evidence="2">Uncharacterized protein</fullName>
    </submittedName>
</protein>
<organism evidence="2 3">
    <name type="scientific">Streptomyces hiroshimensis</name>
    <dbReference type="NCBI Taxonomy" id="66424"/>
    <lineage>
        <taxon>Bacteria</taxon>
        <taxon>Bacillati</taxon>
        <taxon>Actinomycetota</taxon>
        <taxon>Actinomycetes</taxon>
        <taxon>Kitasatosporales</taxon>
        <taxon>Streptomycetaceae</taxon>
        <taxon>Streptomyces</taxon>
    </lineage>
</organism>
<evidence type="ECO:0000256" key="1">
    <source>
        <dbReference type="SAM" id="MobiDB-lite"/>
    </source>
</evidence>
<proteinExistence type="predicted"/>
<comment type="caution">
    <text evidence="2">The sequence shown here is derived from an EMBL/GenBank/DDBJ whole genome shotgun (WGS) entry which is preliminary data.</text>
</comment>
<name>A0ABQ2Z5Y8_9ACTN</name>
<feature type="region of interest" description="Disordered" evidence="1">
    <location>
        <begin position="1"/>
        <end position="21"/>
    </location>
</feature>
<evidence type="ECO:0000313" key="2">
    <source>
        <dbReference type="EMBL" id="GGY02782.1"/>
    </source>
</evidence>
<keyword evidence="3" id="KW-1185">Reference proteome</keyword>
<sequence length="80" mass="7904">MARVPGDGRAPAPASGRGGDLLPVPVSAKGTFLVNPVQGRPLFPLAAPVTGTASANPVLHRACRRGLLQAPALAWGSGGG</sequence>
<dbReference type="EMBL" id="BMUT01000014">
    <property type="protein sequence ID" value="GGY02782.1"/>
    <property type="molecule type" value="Genomic_DNA"/>
</dbReference>
<gene>
    <name evidence="2" type="ORF">GCM10010324_57210</name>
</gene>